<evidence type="ECO:0000259" key="4">
    <source>
        <dbReference type="Pfam" id="PF25888"/>
    </source>
</evidence>
<protein>
    <submittedName>
        <fullName evidence="5">Uncharacterized protein</fullName>
    </submittedName>
</protein>
<feature type="domain" description="DnaB/C C-terminal" evidence="3">
    <location>
        <begin position="325"/>
        <end position="389"/>
    </location>
</feature>
<name>A0A0C2VPB0_9BACL</name>
<evidence type="ECO:0000256" key="1">
    <source>
        <dbReference type="ARBA" id="ARBA00093462"/>
    </source>
</evidence>
<dbReference type="RefSeq" id="WP_041059996.1">
    <property type="nucleotide sequence ID" value="NZ_JXRR01000017.1"/>
</dbReference>
<sequence>MTNMWREVQPTDDYRVQLNGLLHETDRSIIQSLYQPLVGASSISLYFMLWEEVQHFQLESKPATHATLLGMLNVSIDQIFDARIHLEGMGLLKTYIKGGDTKEFLYQLQPPLQANEFFEDPMLSVFLYRQVGNTQFQRLKKRFCVSFEALTSYREVTRSFQDVYESEALMNRMPEADRMPGENESLLFSAQNAGLQTDFTSFDFHLLLAGLSEMMVPRKAINYKVKSMVSKLAALYGLTEMDMKNIVISAVDEENEIDLEVLRKAARDFYQLNRSQILPGLTSAVKKPNDQKTVSVRSESDDSELMDYLEKASPVQVLKDASNGVEPTKSELTLIEDLLYEKKLPQGVVNVLLQFVLLRTGMKLTKAFVEQIATHWARSNITTVEDAMELAKKEHKKYMEWKEETNNGTKRRKSNKTIRKEQLPDWFKNRQQSESADKPQEEQDDLEFEEKKRRYLEKRRQKKLEAGDQ</sequence>
<dbReference type="Pfam" id="PF07261">
    <property type="entry name" value="DnaB_2"/>
    <property type="match status" value="1"/>
</dbReference>
<evidence type="ECO:0000256" key="2">
    <source>
        <dbReference type="SAM" id="MobiDB-lite"/>
    </source>
</evidence>
<dbReference type="OrthoDB" id="2082007at2"/>
<evidence type="ECO:0000313" key="6">
    <source>
        <dbReference type="Proteomes" id="UP000031972"/>
    </source>
</evidence>
<accession>A0A0C2VPB0</accession>
<comment type="caution">
    <text evidence="5">The sequence shown here is derived from an EMBL/GenBank/DDBJ whole genome shotgun (WGS) entry which is preliminary data.</text>
</comment>
<feature type="domain" description="Replicative helicase loading/DNA remodeling protein DnaB N-terminal winged helix" evidence="4">
    <location>
        <begin position="9"/>
        <end position="262"/>
    </location>
</feature>
<organism evidence="5 6">
    <name type="scientific">Jeotgalibacillus campisalis</name>
    <dbReference type="NCBI Taxonomy" id="220754"/>
    <lineage>
        <taxon>Bacteria</taxon>
        <taxon>Bacillati</taxon>
        <taxon>Bacillota</taxon>
        <taxon>Bacilli</taxon>
        <taxon>Bacillales</taxon>
        <taxon>Caryophanaceae</taxon>
        <taxon>Jeotgalibacillus</taxon>
    </lineage>
</organism>
<evidence type="ECO:0000259" key="3">
    <source>
        <dbReference type="Pfam" id="PF07261"/>
    </source>
</evidence>
<gene>
    <name evidence="5" type="ORF">KR50_29610</name>
</gene>
<feature type="region of interest" description="Disordered" evidence="2">
    <location>
        <begin position="401"/>
        <end position="452"/>
    </location>
</feature>
<dbReference type="InterPro" id="IPR058660">
    <property type="entry name" value="WHD_DnaB"/>
</dbReference>
<dbReference type="Pfam" id="PF25888">
    <property type="entry name" value="WHD_DnaB"/>
    <property type="match status" value="1"/>
</dbReference>
<reference evidence="5 6" key="1">
    <citation type="submission" date="2015-01" db="EMBL/GenBank/DDBJ databases">
        <title>Jeotgalibacillus campisalis genome sequencing.</title>
        <authorList>
            <person name="Goh K.M."/>
            <person name="Chan K.-G."/>
            <person name="Yaakop A.S."/>
            <person name="Ee R."/>
            <person name="Gan H.M."/>
            <person name="Chan C.S."/>
        </authorList>
    </citation>
    <scope>NUCLEOTIDE SEQUENCE [LARGE SCALE GENOMIC DNA]</scope>
    <source>
        <strain evidence="5 6">SF-57</strain>
    </source>
</reference>
<dbReference type="InterPro" id="IPR006343">
    <property type="entry name" value="DnaB/C_C"/>
</dbReference>
<dbReference type="Proteomes" id="UP000031972">
    <property type="component" value="Unassembled WGS sequence"/>
</dbReference>
<proteinExistence type="inferred from homology"/>
<evidence type="ECO:0000313" key="5">
    <source>
        <dbReference type="EMBL" id="KIL46286.1"/>
    </source>
</evidence>
<dbReference type="PATRIC" id="fig|220754.4.peg.2973"/>
<keyword evidence="6" id="KW-1185">Reference proteome</keyword>
<comment type="similarity">
    <text evidence="1">Belongs to the DnaB/DnaD family.</text>
</comment>
<dbReference type="EMBL" id="JXRR01000017">
    <property type="protein sequence ID" value="KIL46286.1"/>
    <property type="molecule type" value="Genomic_DNA"/>
</dbReference>
<dbReference type="AlphaFoldDB" id="A0A0C2VPB0"/>